<organism evidence="1 2">
    <name type="scientific">Diphasiastrum complanatum</name>
    <name type="common">Issler's clubmoss</name>
    <name type="synonym">Lycopodium complanatum</name>
    <dbReference type="NCBI Taxonomy" id="34168"/>
    <lineage>
        <taxon>Eukaryota</taxon>
        <taxon>Viridiplantae</taxon>
        <taxon>Streptophyta</taxon>
        <taxon>Embryophyta</taxon>
        <taxon>Tracheophyta</taxon>
        <taxon>Lycopodiopsida</taxon>
        <taxon>Lycopodiales</taxon>
        <taxon>Lycopodiaceae</taxon>
        <taxon>Lycopodioideae</taxon>
        <taxon>Diphasiastrum</taxon>
    </lineage>
</organism>
<proteinExistence type="predicted"/>
<gene>
    <name evidence="1" type="ORF">O6H91_05G124000</name>
</gene>
<evidence type="ECO:0000313" key="2">
    <source>
        <dbReference type="Proteomes" id="UP001162992"/>
    </source>
</evidence>
<comment type="caution">
    <text evidence="1">The sequence shown here is derived from an EMBL/GenBank/DDBJ whole genome shotgun (WGS) entry which is preliminary data.</text>
</comment>
<protein>
    <submittedName>
        <fullName evidence="1">Uncharacterized protein</fullName>
    </submittedName>
</protein>
<reference evidence="2" key="1">
    <citation type="journal article" date="2024" name="Proc. Natl. Acad. Sci. U.S.A.">
        <title>Extraordinary preservation of gene collinearity over three hundred million years revealed in homosporous lycophytes.</title>
        <authorList>
            <person name="Li C."/>
            <person name="Wickell D."/>
            <person name="Kuo L.Y."/>
            <person name="Chen X."/>
            <person name="Nie B."/>
            <person name="Liao X."/>
            <person name="Peng D."/>
            <person name="Ji J."/>
            <person name="Jenkins J."/>
            <person name="Williams M."/>
            <person name="Shu S."/>
            <person name="Plott C."/>
            <person name="Barry K."/>
            <person name="Rajasekar S."/>
            <person name="Grimwood J."/>
            <person name="Han X."/>
            <person name="Sun S."/>
            <person name="Hou Z."/>
            <person name="He W."/>
            <person name="Dai G."/>
            <person name="Sun C."/>
            <person name="Schmutz J."/>
            <person name="Leebens-Mack J.H."/>
            <person name="Li F.W."/>
            <person name="Wang L."/>
        </authorList>
    </citation>
    <scope>NUCLEOTIDE SEQUENCE [LARGE SCALE GENOMIC DNA]</scope>
    <source>
        <strain evidence="2">cv. PW_Plant_1</strain>
    </source>
</reference>
<keyword evidence="2" id="KW-1185">Reference proteome</keyword>
<accession>A0ACC2DSY0</accession>
<evidence type="ECO:0000313" key="1">
    <source>
        <dbReference type="EMBL" id="KAJ7557367.1"/>
    </source>
</evidence>
<sequence length="263" mass="29392">MIQRVKILDITLWGRTHIVWKPRCFLHVKAKAIASTSTNAGGDKAEKRTASALQAQAREVTSVSPVATAWDLFWKAGFTPWDLKGVTPVISHLLEENKIPDGLALVPGCGLGYDVVAMASPTRHVIGLDFSETALEQAKKLATLSPNSEFAEFQIADFFTYAPPMKFDFIFDYTFFCSIDPNLRPEWAKKMAELLAVDGELITLMYPLGDKRERPGRVSLIDYEEVLRPWAFKVSTVEVNIPSAPSRKGRESLVRWGRMAANF</sequence>
<name>A0ACC2DSY0_DIPCM</name>
<dbReference type="EMBL" id="CM055096">
    <property type="protein sequence ID" value="KAJ7557367.1"/>
    <property type="molecule type" value="Genomic_DNA"/>
</dbReference>
<dbReference type="Proteomes" id="UP001162992">
    <property type="component" value="Chromosome 5"/>
</dbReference>